<dbReference type="InterPro" id="IPR038508">
    <property type="entry name" value="ArfGAP_dom_sf"/>
</dbReference>
<feature type="non-terminal residue" evidence="7">
    <location>
        <position position="1"/>
    </location>
</feature>
<keyword evidence="2" id="KW-0479">Metal-binding</keyword>
<dbReference type="VEuPathDB" id="FungiDB:PHYBLDRAFT_94945"/>
<evidence type="ECO:0000256" key="2">
    <source>
        <dbReference type="ARBA" id="ARBA00022723"/>
    </source>
</evidence>
<keyword evidence="4" id="KW-0862">Zinc</keyword>
<dbReference type="InParanoid" id="A0A163B2K3"/>
<evidence type="ECO:0000259" key="6">
    <source>
        <dbReference type="PROSITE" id="PS50115"/>
    </source>
</evidence>
<dbReference type="GO" id="GO:0048205">
    <property type="term" value="P:COPI coating of Golgi vesicle"/>
    <property type="evidence" value="ECO:0007669"/>
    <property type="project" value="TreeGrafter"/>
</dbReference>
<keyword evidence="1" id="KW-0343">GTPase activation</keyword>
<dbReference type="SMART" id="SM00105">
    <property type="entry name" value="ArfGap"/>
    <property type="match status" value="1"/>
</dbReference>
<keyword evidence="3 5" id="KW-0863">Zinc-finger</keyword>
<name>A0A163B2K3_PHYB8</name>
<proteinExistence type="predicted"/>
<evidence type="ECO:0000313" key="7">
    <source>
        <dbReference type="EMBL" id="OAD77931.1"/>
    </source>
</evidence>
<sequence>CFDCGVKAPTWTSVPFGIFICQDCAAAHRNLGVHISFVKSTLLDSWTTEQLEMMKQGGNQAA</sequence>
<dbReference type="EMBL" id="KV440974">
    <property type="protein sequence ID" value="OAD77931.1"/>
    <property type="molecule type" value="Genomic_DNA"/>
</dbReference>
<dbReference type="Gene3D" id="1.10.220.150">
    <property type="entry name" value="Arf GTPase activating protein"/>
    <property type="match status" value="1"/>
</dbReference>
<dbReference type="PANTHER" id="PTHR45686:SF4">
    <property type="entry name" value="ADP-RIBOSYLATION FACTOR GTPASE ACTIVATING PROTEIN 3, ISOFORM H"/>
    <property type="match status" value="1"/>
</dbReference>
<dbReference type="InterPro" id="IPR001164">
    <property type="entry name" value="ArfGAP_dom"/>
</dbReference>
<organism evidence="7 8">
    <name type="scientific">Phycomyces blakesleeanus (strain ATCC 8743b / DSM 1359 / FGSC 10004 / NBRC 33097 / NRRL 1555)</name>
    <dbReference type="NCBI Taxonomy" id="763407"/>
    <lineage>
        <taxon>Eukaryota</taxon>
        <taxon>Fungi</taxon>
        <taxon>Fungi incertae sedis</taxon>
        <taxon>Mucoromycota</taxon>
        <taxon>Mucoromycotina</taxon>
        <taxon>Mucoromycetes</taxon>
        <taxon>Mucorales</taxon>
        <taxon>Phycomycetaceae</taxon>
        <taxon>Phycomyces</taxon>
    </lineage>
</organism>
<dbReference type="GO" id="GO:0008270">
    <property type="term" value="F:zinc ion binding"/>
    <property type="evidence" value="ECO:0007669"/>
    <property type="project" value="UniProtKB-KW"/>
</dbReference>
<dbReference type="GeneID" id="29004778"/>
<keyword evidence="8" id="KW-1185">Reference proteome</keyword>
<evidence type="ECO:0000256" key="4">
    <source>
        <dbReference type="ARBA" id="ARBA00022833"/>
    </source>
</evidence>
<dbReference type="GO" id="GO:0000139">
    <property type="term" value="C:Golgi membrane"/>
    <property type="evidence" value="ECO:0007669"/>
    <property type="project" value="GOC"/>
</dbReference>
<evidence type="ECO:0000256" key="5">
    <source>
        <dbReference type="PROSITE-ProRule" id="PRU00288"/>
    </source>
</evidence>
<dbReference type="Pfam" id="PF01412">
    <property type="entry name" value="ArfGap"/>
    <property type="match status" value="1"/>
</dbReference>
<evidence type="ECO:0000256" key="3">
    <source>
        <dbReference type="ARBA" id="ARBA00022771"/>
    </source>
</evidence>
<dbReference type="Proteomes" id="UP000077315">
    <property type="component" value="Unassembled WGS sequence"/>
</dbReference>
<reference evidence="8" key="1">
    <citation type="submission" date="2015-06" db="EMBL/GenBank/DDBJ databases">
        <title>Expansion of signal transduction pathways in fungi by whole-genome duplication.</title>
        <authorList>
            <consortium name="DOE Joint Genome Institute"/>
            <person name="Corrochano L.M."/>
            <person name="Kuo A."/>
            <person name="Marcet-Houben M."/>
            <person name="Polaino S."/>
            <person name="Salamov A."/>
            <person name="Villalobos J.M."/>
            <person name="Alvarez M.I."/>
            <person name="Avalos J."/>
            <person name="Benito E.P."/>
            <person name="Benoit I."/>
            <person name="Burger G."/>
            <person name="Camino L.P."/>
            <person name="Canovas D."/>
            <person name="Cerda-Olmedo E."/>
            <person name="Cheng J.-F."/>
            <person name="Dominguez A."/>
            <person name="Elias M."/>
            <person name="Eslava A.P."/>
            <person name="Glaser F."/>
            <person name="Grimwood J."/>
            <person name="Gutierrez G."/>
            <person name="Heitman J."/>
            <person name="Henrissat B."/>
            <person name="Iturriaga E.A."/>
            <person name="Lang B.F."/>
            <person name="Lavin J.L."/>
            <person name="Lee S."/>
            <person name="Li W."/>
            <person name="Lindquist E."/>
            <person name="Lopez-Garcia S."/>
            <person name="Luque E.M."/>
            <person name="Marcos A.T."/>
            <person name="Martin J."/>
            <person name="McCluskey K."/>
            <person name="Medina H.R."/>
            <person name="Miralles-Duran A."/>
            <person name="Miyazaki A."/>
            <person name="Munoz-Torres E."/>
            <person name="Oguiza J.A."/>
            <person name="Ohm R."/>
            <person name="Olmedo M."/>
            <person name="Orejas M."/>
            <person name="Ortiz-Castellanos L."/>
            <person name="Pisabarro A.G."/>
            <person name="Rodriguez-Romero J."/>
            <person name="Ruiz-Herrera J."/>
            <person name="Ruiz-Vazquez R."/>
            <person name="Sanz C."/>
            <person name="Schackwitz W."/>
            <person name="Schmutz J."/>
            <person name="Shahriari M."/>
            <person name="Shelest E."/>
            <person name="Silva-Franco F."/>
            <person name="Soanes D."/>
            <person name="Syed K."/>
            <person name="Tagua V.G."/>
            <person name="Talbot N.J."/>
            <person name="Thon M."/>
            <person name="De vries R.P."/>
            <person name="Wiebenga A."/>
            <person name="Yadav J.S."/>
            <person name="Braun E.L."/>
            <person name="Baker S."/>
            <person name="Garre V."/>
            <person name="Horwitz B."/>
            <person name="Torres-Martinez S."/>
            <person name="Idnurm A."/>
            <person name="Herrera-Estrella A."/>
            <person name="Gabaldon T."/>
            <person name="Grigoriev I.V."/>
        </authorList>
    </citation>
    <scope>NUCLEOTIDE SEQUENCE [LARGE SCALE GENOMIC DNA]</scope>
    <source>
        <strain evidence="8">NRRL 1555(-)</strain>
    </source>
</reference>
<dbReference type="OrthoDB" id="983479at2759"/>
<dbReference type="PROSITE" id="PS50115">
    <property type="entry name" value="ARFGAP"/>
    <property type="match status" value="1"/>
</dbReference>
<evidence type="ECO:0000313" key="8">
    <source>
        <dbReference type="Proteomes" id="UP000077315"/>
    </source>
</evidence>
<dbReference type="AlphaFoldDB" id="A0A163B2K3"/>
<feature type="domain" description="Arf-GAP" evidence="6">
    <location>
        <begin position="1"/>
        <end position="62"/>
    </location>
</feature>
<feature type="non-terminal residue" evidence="7">
    <location>
        <position position="62"/>
    </location>
</feature>
<dbReference type="RefSeq" id="XP_018295971.1">
    <property type="nucleotide sequence ID" value="XM_018443873.1"/>
</dbReference>
<evidence type="ECO:0000256" key="1">
    <source>
        <dbReference type="ARBA" id="ARBA00022468"/>
    </source>
</evidence>
<protein>
    <recommendedName>
        <fullName evidence="6">Arf-GAP domain-containing protein</fullName>
    </recommendedName>
</protein>
<dbReference type="PANTHER" id="PTHR45686">
    <property type="entry name" value="ADP-RIBOSYLATION FACTOR GTPASE ACTIVATING PROTEIN 3, ISOFORM H-RELATED"/>
    <property type="match status" value="1"/>
</dbReference>
<dbReference type="GO" id="GO:0005096">
    <property type="term" value="F:GTPase activator activity"/>
    <property type="evidence" value="ECO:0007669"/>
    <property type="project" value="UniProtKB-KW"/>
</dbReference>
<gene>
    <name evidence="7" type="ORF">PHYBLDRAFT_94945</name>
</gene>
<dbReference type="InterPro" id="IPR037278">
    <property type="entry name" value="ARFGAP/RecO"/>
</dbReference>
<accession>A0A163B2K3</accession>
<dbReference type="PRINTS" id="PR00405">
    <property type="entry name" value="REVINTRACTNG"/>
</dbReference>
<dbReference type="SUPFAM" id="SSF57863">
    <property type="entry name" value="ArfGap/RecO-like zinc finger"/>
    <property type="match status" value="1"/>
</dbReference>
<dbReference type="STRING" id="763407.A0A163B2K3"/>